<dbReference type="Pfam" id="PF00441">
    <property type="entry name" value="Acyl-CoA_dh_1"/>
    <property type="match status" value="1"/>
</dbReference>
<dbReference type="Pfam" id="PF02771">
    <property type="entry name" value="Acyl-CoA_dh_N"/>
    <property type="match status" value="1"/>
</dbReference>
<dbReference type="EMBL" id="QMDX01000005">
    <property type="protein sequence ID" value="TSD13930.1"/>
    <property type="molecule type" value="Genomic_DNA"/>
</dbReference>
<evidence type="ECO:0000256" key="2">
    <source>
        <dbReference type="ARBA" id="ARBA00009347"/>
    </source>
</evidence>
<dbReference type="Proteomes" id="UP000319894">
    <property type="component" value="Unassembled WGS sequence"/>
</dbReference>
<dbReference type="PANTHER" id="PTHR43884">
    <property type="entry name" value="ACYL-COA DEHYDROGENASE"/>
    <property type="match status" value="1"/>
</dbReference>
<name>A0A554NAC3_9EURY</name>
<dbReference type="GO" id="GO:0003995">
    <property type="term" value="F:acyl-CoA dehydrogenase activity"/>
    <property type="evidence" value="ECO:0007669"/>
    <property type="project" value="InterPro"/>
</dbReference>
<dbReference type="PANTHER" id="PTHR43884:SF12">
    <property type="entry name" value="ISOVALERYL-COA DEHYDROGENASE, MITOCHONDRIAL-RELATED"/>
    <property type="match status" value="1"/>
</dbReference>
<dbReference type="InParanoid" id="A0A554NAC3"/>
<dbReference type="AlphaFoldDB" id="A0A554NAC3"/>
<gene>
    <name evidence="10" type="ORF">DP107_09785</name>
</gene>
<dbReference type="SUPFAM" id="SSF47203">
    <property type="entry name" value="Acyl-CoA dehydrogenase C-terminal domain-like"/>
    <property type="match status" value="1"/>
</dbReference>
<evidence type="ECO:0000256" key="3">
    <source>
        <dbReference type="ARBA" id="ARBA00022630"/>
    </source>
</evidence>
<dbReference type="InterPro" id="IPR013786">
    <property type="entry name" value="AcylCoA_DH/ox_N"/>
</dbReference>
<organism evidence="10 11">
    <name type="scientific">Haloglomus irregulare</name>
    <dbReference type="NCBI Taxonomy" id="2234134"/>
    <lineage>
        <taxon>Archaea</taxon>
        <taxon>Methanobacteriati</taxon>
        <taxon>Methanobacteriota</taxon>
        <taxon>Stenosarchaea group</taxon>
        <taxon>Halobacteria</taxon>
        <taxon>Halobacteriales</taxon>
        <taxon>Natronomonadaceae</taxon>
        <taxon>Haloglomus</taxon>
    </lineage>
</organism>
<keyword evidence="4 6" id="KW-0274">FAD</keyword>
<comment type="cofactor">
    <cofactor evidence="1 6">
        <name>FAD</name>
        <dbReference type="ChEBI" id="CHEBI:57692"/>
    </cofactor>
</comment>
<dbReference type="OrthoDB" id="275197at2157"/>
<dbReference type="RefSeq" id="WP_144261978.1">
    <property type="nucleotide sequence ID" value="NZ_QMDX01000005.1"/>
</dbReference>
<dbReference type="InterPro" id="IPR009075">
    <property type="entry name" value="AcylCo_DH/oxidase_C"/>
</dbReference>
<evidence type="ECO:0000313" key="10">
    <source>
        <dbReference type="EMBL" id="TSD13930.1"/>
    </source>
</evidence>
<evidence type="ECO:0000259" key="8">
    <source>
        <dbReference type="Pfam" id="PF02770"/>
    </source>
</evidence>
<protein>
    <submittedName>
        <fullName evidence="10">Acyl-CoA dehydrogenase</fullName>
    </submittedName>
</protein>
<comment type="caution">
    <text evidence="10">The sequence shown here is derived from an EMBL/GenBank/DDBJ whole genome shotgun (WGS) entry which is preliminary data.</text>
</comment>
<dbReference type="CDD" id="cd00567">
    <property type="entry name" value="ACAD"/>
    <property type="match status" value="1"/>
</dbReference>
<feature type="domain" description="Acyl-CoA dehydrogenase/oxidase C-terminal" evidence="7">
    <location>
        <begin position="256"/>
        <end position="397"/>
    </location>
</feature>
<evidence type="ECO:0000259" key="9">
    <source>
        <dbReference type="Pfam" id="PF02771"/>
    </source>
</evidence>
<keyword evidence="3 6" id="KW-0285">Flavoprotein</keyword>
<evidence type="ECO:0000256" key="5">
    <source>
        <dbReference type="ARBA" id="ARBA00023002"/>
    </source>
</evidence>
<dbReference type="Gene3D" id="1.20.140.10">
    <property type="entry name" value="Butyryl-CoA Dehydrogenase, subunit A, domain 3"/>
    <property type="match status" value="1"/>
</dbReference>
<evidence type="ECO:0000256" key="4">
    <source>
        <dbReference type="ARBA" id="ARBA00022827"/>
    </source>
</evidence>
<evidence type="ECO:0000256" key="6">
    <source>
        <dbReference type="RuleBase" id="RU362125"/>
    </source>
</evidence>
<dbReference type="InterPro" id="IPR037069">
    <property type="entry name" value="AcylCoA_DH/ox_N_sf"/>
</dbReference>
<reference evidence="10 11" key="1">
    <citation type="submission" date="2018-06" db="EMBL/GenBank/DDBJ databases">
        <title>Natronomonas sp. F16-60 a new haloarchaeon isolated from a solar saltern of Isla Cristina, Huelva, Spain.</title>
        <authorList>
            <person name="Duran-Viseras A."/>
            <person name="Sanchez-Porro C."/>
            <person name="Ventosa A."/>
        </authorList>
    </citation>
    <scope>NUCLEOTIDE SEQUENCE [LARGE SCALE GENOMIC DNA]</scope>
    <source>
        <strain evidence="10 11">F16-60</strain>
    </source>
</reference>
<dbReference type="Gene3D" id="2.40.110.10">
    <property type="entry name" value="Butyryl-CoA Dehydrogenase, subunit A, domain 2"/>
    <property type="match status" value="1"/>
</dbReference>
<keyword evidence="5 6" id="KW-0560">Oxidoreductase</keyword>
<feature type="domain" description="Acyl-CoA oxidase/dehydrogenase middle" evidence="8">
    <location>
        <begin position="119"/>
        <end position="211"/>
    </location>
</feature>
<dbReference type="InterPro" id="IPR006089">
    <property type="entry name" value="Acyl-CoA_DH_CS"/>
</dbReference>
<dbReference type="InterPro" id="IPR009100">
    <property type="entry name" value="AcylCoA_DH/oxidase_NM_dom_sf"/>
</dbReference>
<dbReference type="Pfam" id="PF02770">
    <property type="entry name" value="Acyl-CoA_dh_M"/>
    <property type="match status" value="1"/>
</dbReference>
<accession>A0A554NAC3</accession>
<dbReference type="InterPro" id="IPR046373">
    <property type="entry name" value="Acyl-CoA_Oxase/DH_mid-dom_sf"/>
</dbReference>
<dbReference type="PROSITE" id="PS00073">
    <property type="entry name" value="ACYL_COA_DH_2"/>
    <property type="match status" value="1"/>
</dbReference>
<evidence type="ECO:0000256" key="1">
    <source>
        <dbReference type="ARBA" id="ARBA00001974"/>
    </source>
</evidence>
<dbReference type="InterPro" id="IPR006091">
    <property type="entry name" value="Acyl-CoA_Oxase/DH_mid-dom"/>
</dbReference>
<comment type="similarity">
    <text evidence="2 6">Belongs to the acyl-CoA dehydrogenase family.</text>
</comment>
<proteinExistence type="inferred from homology"/>
<dbReference type="Gene3D" id="1.10.540.10">
    <property type="entry name" value="Acyl-CoA dehydrogenase/oxidase, N-terminal domain"/>
    <property type="match status" value="1"/>
</dbReference>
<evidence type="ECO:0000313" key="11">
    <source>
        <dbReference type="Proteomes" id="UP000319894"/>
    </source>
</evidence>
<sequence>MQLTPEQEAFGQDLRDYLETEVEPDVDELDRNGPMSRDRMLDYMGDLRELGVGHDPGTVEEYFGDLWRFAIASEEISRVWPSLNVALQMSFPAVFVEHAGERTRETMLPRLEDGQCIGCLAVTEPDGGSDTARPDVVAEYDEDEELYTLRGEKTWVGNGGVADVALVVAEDERTGVSDMFLVDYENEPWAAESIDKLGWKGVDNARMDFTGCRVPPENKLMNIVGNAMADGHGMSDIVPFPESVTDLFARQKPLNATFSFMRTGMAFMAVGIMQAAFEEALAYVDERETFGKPIAGHQLVQGKLYEMNAALVASRGTARRAAEALESGAPEARRLTSLAKGYCCERSKDVTDEAIQVFGGEGLKTERRLERYYRDARTMTIPDGTTEIQKLIVGKELTGTSAYN</sequence>
<keyword evidence="11" id="KW-1185">Reference proteome</keyword>
<evidence type="ECO:0000259" key="7">
    <source>
        <dbReference type="Pfam" id="PF00441"/>
    </source>
</evidence>
<dbReference type="GO" id="GO:0050660">
    <property type="term" value="F:flavin adenine dinucleotide binding"/>
    <property type="evidence" value="ECO:0007669"/>
    <property type="project" value="InterPro"/>
</dbReference>
<feature type="domain" description="Acyl-CoA dehydrogenase/oxidase N-terminal" evidence="9">
    <location>
        <begin position="4"/>
        <end position="114"/>
    </location>
</feature>
<dbReference type="SUPFAM" id="SSF56645">
    <property type="entry name" value="Acyl-CoA dehydrogenase NM domain-like"/>
    <property type="match status" value="1"/>
</dbReference>
<dbReference type="FunFam" id="1.20.140.10:FF:000001">
    <property type="entry name" value="Acyl-CoA dehydrogenase"/>
    <property type="match status" value="1"/>
</dbReference>
<dbReference type="InterPro" id="IPR036250">
    <property type="entry name" value="AcylCo_DH-like_C"/>
</dbReference>